<dbReference type="Proteomes" id="UP000267798">
    <property type="component" value="Unassembled WGS sequence"/>
</dbReference>
<gene>
    <name evidence="7" type="ORF">D3P09_15265</name>
</gene>
<dbReference type="Pfam" id="PF12833">
    <property type="entry name" value="HTH_18"/>
    <property type="match status" value="1"/>
</dbReference>
<keyword evidence="3" id="KW-0804">Transcription</keyword>
<evidence type="ECO:0000313" key="7">
    <source>
        <dbReference type="EMBL" id="RJX38882.1"/>
    </source>
</evidence>
<dbReference type="Gene3D" id="1.10.10.60">
    <property type="entry name" value="Homeodomain-like"/>
    <property type="match status" value="2"/>
</dbReference>
<feature type="domain" description="HTH araC/xylS-type" evidence="5">
    <location>
        <begin position="410"/>
        <end position="508"/>
    </location>
</feature>
<feature type="domain" description="Response regulatory" evidence="6">
    <location>
        <begin position="3"/>
        <end position="120"/>
    </location>
</feature>
<dbReference type="PANTHER" id="PTHR43280:SF28">
    <property type="entry name" value="HTH-TYPE TRANSCRIPTIONAL ACTIVATOR RHAS"/>
    <property type="match status" value="1"/>
</dbReference>
<proteinExistence type="predicted"/>
<dbReference type="PROSITE" id="PS50110">
    <property type="entry name" value="RESPONSE_REGULATORY"/>
    <property type="match status" value="1"/>
</dbReference>
<dbReference type="OrthoDB" id="342399at2"/>
<accession>A0A3A6PC27</accession>
<protein>
    <submittedName>
        <fullName evidence="7">Response regulator</fullName>
    </submittedName>
</protein>
<dbReference type="CDD" id="cd17536">
    <property type="entry name" value="REC_YesN-like"/>
    <property type="match status" value="1"/>
</dbReference>
<evidence type="ECO:0000259" key="5">
    <source>
        <dbReference type="PROSITE" id="PS01124"/>
    </source>
</evidence>
<dbReference type="SUPFAM" id="SSF46689">
    <property type="entry name" value="Homeodomain-like"/>
    <property type="match status" value="2"/>
</dbReference>
<keyword evidence="2" id="KW-0238">DNA-binding</keyword>
<feature type="modified residue" description="4-aspartylphosphate" evidence="4">
    <location>
        <position position="55"/>
    </location>
</feature>
<dbReference type="InterPro" id="IPR020449">
    <property type="entry name" value="Tscrpt_reg_AraC-type_HTH"/>
</dbReference>
<dbReference type="SMART" id="SM00448">
    <property type="entry name" value="REC"/>
    <property type="match status" value="1"/>
</dbReference>
<organism evidence="7 8">
    <name type="scientific">Paenibacillus pinisoli</name>
    <dbReference type="NCBI Taxonomy" id="1276110"/>
    <lineage>
        <taxon>Bacteria</taxon>
        <taxon>Bacillati</taxon>
        <taxon>Bacillota</taxon>
        <taxon>Bacilli</taxon>
        <taxon>Bacillales</taxon>
        <taxon>Paenibacillaceae</taxon>
        <taxon>Paenibacillus</taxon>
    </lineage>
</organism>
<keyword evidence="1" id="KW-0805">Transcription regulation</keyword>
<dbReference type="GO" id="GO:0000160">
    <property type="term" value="P:phosphorelay signal transduction system"/>
    <property type="evidence" value="ECO:0007669"/>
    <property type="project" value="InterPro"/>
</dbReference>
<dbReference type="Gene3D" id="3.40.50.2300">
    <property type="match status" value="1"/>
</dbReference>
<dbReference type="PROSITE" id="PS00041">
    <property type="entry name" value="HTH_ARAC_FAMILY_1"/>
    <property type="match status" value="1"/>
</dbReference>
<evidence type="ECO:0000313" key="8">
    <source>
        <dbReference type="Proteomes" id="UP000267798"/>
    </source>
</evidence>
<dbReference type="RefSeq" id="WP_120111669.1">
    <property type="nucleotide sequence ID" value="NZ_QXQB01000003.1"/>
</dbReference>
<keyword evidence="4" id="KW-0597">Phosphoprotein</keyword>
<keyword evidence="8" id="KW-1185">Reference proteome</keyword>
<dbReference type="SMART" id="SM00342">
    <property type="entry name" value="HTH_ARAC"/>
    <property type="match status" value="1"/>
</dbReference>
<dbReference type="GO" id="GO:0003700">
    <property type="term" value="F:DNA-binding transcription factor activity"/>
    <property type="evidence" value="ECO:0007669"/>
    <property type="project" value="InterPro"/>
</dbReference>
<evidence type="ECO:0000256" key="3">
    <source>
        <dbReference type="ARBA" id="ARBA00023163"/>
    </source>
</evidence>
<dbReference type="InterPro" id="IPR018062">
    <property type="entry name" value="HTH_AraC-typ_CS"/>
</dbReference>
<dbReference type="PANTHER" id="PTHR43280">
    <property type="entry name" value="ARAC-FAMILY TRANSCRIPTIONAL REGULATOR"/>
    <property type="match status" value="1"/>
</dbReference>
<sequence length="523" mass="58799">MWRAIIVDDEPIIRFGIKASLDWSREGIELAGDCANGAEALQLIEEEPVDLLITDIKMPVMDGLALTKRVLELHPATKVILVSSHNDFEYVREGLRLGVADYILKHTLESEDLQQVVRRCLAMLEKEERSKDLRPGTDGEEAARQRKRWEGELKRLLLQQRGLLAGGEFPAWVAGDYWGLAIVLNGVSAIEEQQGYLFKSVLLEQLTDAVYAAEPEGISVQTGEHELFLLLPAASGDDAGQRLAELKARMEEEVGASVTIGYTWGRGAAAIRETFEHGKLASDRGFFWGSGIYRYQLSDAERREGLRLPVLYRANEGVSDDRLAEMLEEWRADWQQGGCPPLALKEEASRVLSIMFKQQADPYALVESFDRLFKTESLGELCTALQSGISELRKARIAGFDAPGSHHPIDKALEYIRGHYLESMTLQQVADYVHVSKNYFSILFKKVTGQNFIDYVITLRVQRAKELLGGTELKVYEVAEQSGFNDVKYFSKLFKKLTGCSPMEYRERLALPASSLTREEEPS</sequence>
<evidence type="ECO:0000256" key="2">
    <source>
        <dbReference type="ARBA" id="ARBA00023125"/>
    </source>
</evidence>
<reference evidence="7 8" key="1">
    <citation type="submission" date="2018-09" db="EMBL/GenBank/DDBJ databases">
        <title>Paenibacillus aracenensis nov. sp. isolated from a cave in southern Spain.</title>
        <authorList>
            <person name="Jurado V."/>
            <person name="Gutierrez-Patricio S."/>
            <person name="Gonzalez-Pimentel J.L."/>
            <person name="Miller A.Z."/>
            <person name="Laiz L."/>
            <person name="Saiz-Jimenez C."/>
        </authorList>
    </citation>
    <scope>NUCLEOTIDE SEQUENCE [LARGE SCALE GENOMIC DNA]</scope>
    <source>
        <strain evidence="7 8">JCM 19203</strain>
    </source>
</reference>
<dbReference type="EMBL" id="QXQB01000003">
    <property type="protein sequence ID" value="RJX38882.1"/>
    <property type="molecule type" value="Genomic_DNA"/>
</dbReference>
<dbReference type="InterPro" id="IPR001789">
    <property type="entry name" value="Sig_transdc_resp-reg_receiver"/>
</dbReference>
<dbReference type="SUPFAM" id="SSF52172">
    <property type="entry name" value="CheY-like"/>
    <property type="match status" value="1"/>
</dbReference>
<dbReference type="AlphaFoldDB" id="A0A3A6PC27"/>
<dbReference type="GO" id="GO:0043565">
    <property type="term" value="F:sequence-specific DNA binding"/>
    <property type="evidence" value="ECO:0007669"/>
    <property type="project" value="InterPro"/>
</dbReference>
<comment type="caution">
    <text evidence="7">The sequence shown here is derived from an EMBL/GenBank/DDBJ whole genome shotgun (WGS) entry which is preliminary data.</text>
</comment>
<name>A0A3A6PC27_9BACL</name>
<dbReference type="InterPro" id="IPR011006">
    <property type="entry name" value="CheY-like_superfamily"/>
</dbReference>
<dbReference type="InterPro" id="IPR009057">
    <property type="entry name" value="Homeodomain-like_sf"/>
</dbReference>
<evidence type="ECO:0000256" key="1">
    <source>
        <dbReference type="ARBA" id="ARBA00023015"/>
    </source>
</evidence>
<dbReference type="PRINTS" id="PR00032">
    <property type="entry name" value="HTHARAC"/>
</dbReference>
<dbReference type="Pfam" id="PF00072">
    <property type="entry name" value="Response_reg"/>
    <property type="match status" value="1"/>
</dbReference>
<evidence type="ECO:0000259" key="6">
    <source>
        <dbReference type="PROSITE" id="PS50110"/>
    </source>
</evidence>
<evidence type="ECO:0000256" key="4">
    <source>
        <dbReference type="PROSITE-ProRule" id="PRU00169"/>
    </source>
</evidence>
<dbReference type="PROSITE" id="PS01124">
    <property type="entry name" value="HTH_ARAC_FAMILY_2"/>
    <property type="match status" value="1"/>
</dbReference>
<dbReference type="InterPro" id="IPR018060">
    <property type="entry name" value="HTH_AraC"/>
</dbReference>